<gene>
    <name evidence="2" type="ORF">SAMN05421786_11273</name>
</gene>
<dbReference type="SUPFAM" id="SSF56281">
    <property type="entry name" value="Metallo-hydrolase/oxidoreductase"/>
    <property type="match status" value="1"/>
</dbReference>
<dbReference type="InterPro" id="IPR001279">
    <property type="entry name" value="Metallo-B-lactamas"/>
</dbReference>
<accession>A0A1N7QM25</accession>
<evidence type="ECO:0000313" key="2">
    <source>
        <dbReference type="EMBL" id="SIT23844.1"/>
    </source>
</evidence>
<reference evidence="3" key="1">
    <citation type="submission" date="2017-01" db="EMBL/GenBank/DDBJ databases">
        <authorList>
            <person name="Varghese N."/>
            <person name="Submissions S."/>
        </authorList>
    </citation>
    <scope>NUCLEOTIDE SEQUENCE [LARGE SCALE GENOMIC DNA]</scope>
    <source>
        <strain evidence="3">DSM 18017</strain>
    </source>
</reference>
<keyword evidence="3" id="KW-1185">Reference proteome</keyword>
<sequence>MSLRNTDQYYRFAQKTMLRQIAPEVFQISLMPRNSINCYIIEGVLVDSGIRSSYSIVKKALQKLPVYQHVLTHAHADHQGCSDQICEEFKIPLLCHPDEVFRTETGLVTNDYPTPKHWVAKLQQKYWAGQGHKVERTIVENDSIGNFRVVETPGHSRGHISLFRERDGLLIIGDVATNMNLLTTATGLRLPPNIFTSDQQRNIKSLQKLAKLNPAMICFGHGPVMRNTNHKFEQFVAKCSSII</sequence>
<protein>
    <submittedName>
        <fullName evidence="2">Glyoxylase, beta-lactamase superfamily II</fullName>
    </submittedName>
</protein>
<proteinExistence type="predicted"/>
<dbReference type="CDD" id="cd07721">
    <property type="entry name" value="yflN-like_MBL-fold"/>
    <property type="match status" value="1"/>
</dbReference>
<dbReference type="InterPro" id="IPR050855">
    <property type="entry name" value="NDM-1-like"/>
</dbReference>
<dbReference type="STRING" id="373668.SAMN05421786_11273"/>
<dbReference type="EMBL" id="FTOL01000012">
    <property type="protein sequence ID" value="SIT23844.1"/>
    <property type="molecule type" value="Genomic_DNA"/>
</dbReference>
<feature type="domain" description="Metallo-beta-lactamase" evidence="1">
    <location>
        <begin position="35"/>
        <end position="221"/>
    </location>
</feature>
<dbReference type="Gene3D" id="3.60.15.10">
    <property type="entry name" value="Ribonuclease Z/Hydroxyacylglutathione hydrolase-like"/>
    <property type="match status" value="1"/>
</dbReference>
<dbReference type="PANTHER" id="PTHR42951:SF17">
    <property type="entry name" value="METALLO-BETA-LACTAMASE DOMAIN-CONTAINING PROTEIN"/>
    <property type="match status" value="1"/>
</dbReference>
<name>A0A1N7QM25_9FLAO</name>
<dbReference type="InterPro" id="IPR036866">
    <property type="entry name" value="RibonucZ/Hydroxyglut_hydro"/>
</dbReference>
<dbReference type="PANTHER" id="PTHR42951">
    <property type="entry name" value="METALLO-BETA-LACTAMASE DOMAIN-CONTAINING"/>
    <property type="match status" value="1"/>
</dbReference>
<evidence type="ECO:0000259" key="1">
    <source>
        <dbReference type="SMART" id="SM00849"/>
    </source>
</evidence>
<organism evidence="2 3">
    <name type="scientific">Chryseobacterium ureilyticum</name>
    <dbReference type="NCBI Taxonomy" id="373668"/>
    <lineage>
        <taxon>Bacteria</taxon>
        <taxon>Pseudomonadati</taxon>
        <taxon>Bacteroidota</taxon>
        <taxon>Flavobacteriia</taxon>
        <taxon>Flavobacteriales</taxon>
        <taxon>Weeksellaceae</taxon>
        <taxon>Chryseobacterium group</taxon>
        <taxon>Chryseobacterium</taxon>
    </lineage>
</organism>
<evidence type="ECO:0000313" key="3">
    <source>
        <dbReference type="Proteomes" id="UP000186744"/>
    </source>
</evidence>
<dbReference type="AlphaFoldDB" id="A0A1N7QM25"/>
<dbReference type="Proteomes" id="UP000186744">
    <property type="component" value="Unassembled WGS sequence"/>
</dbReference>
<dbReference type="Pfam" id="PF00753">
    <property type="entry name" value="Lactamase_B"/>
    <property type="match status" value="1"/>
</dbReference>
<dbReference type="SMART" id="SM00849">
    <property type="entry name" value="Lactamase_B"/>
    <property type="match status" value="1"/>
</dbReference>